<proteinExistence type="predicted"/>
<evidence type="ECO:0000313" key="2">
    <source>
        <dbReference type="EMBL" id="UYG53760.1"/>
    </source>
</evidence>
<dbReference type="Proteomes" id="UP001162800">
    <property type="component" value="Plasmid unnamed1"/>
</dbReference>
<accession>A0ABY6GGF9</accession>
<feature type="region of interest" description="Disordered" evidence="1">
    <location>
        <begin position="1"/>
        <end position="36"/>
    </location>
</feature>
<gene>
    <name evidence="2" type="ORF">M9799_17655</name>
</gene>
<evidence type="ECO:0000313" key="3">
    <source>
        <dbReference type="Proteomes" id="UP001162800"/>
    </source>
</evidence>
<reference evidence="2" key="1">
    <citation type="submission" date="2022-09" db="EMBL/GenBank/DDBJ databases">
        <title>The complete genome of Acidovorax sp. 5MLIR.</title>
        <authorList>
            <person name="Liu L."/>
            <person name="Yue J."/>
            <person name="Yang F."/>
            <person name="Yuan J."/>
            <person name="Li L."/>
        </authorList>
    </citation>
    <scope>NUCLEOTIDE SEQUENCE</scope>
    <source>
        <strain evidence="2">5MLIR</strain>
        <plasmid evidence="2">unnamed1</plasmid>
    </source>
</reference>
<keyword evidence="3" id="KW-1185">Reference proteome</keyword>
<dbReference type="EMBL" id="CP106882">
    <property type="protein sequence ID" value="UYG53760.1"/>
    <property type="molecule type" value="Genomic_DNA"/>
</dbReference>
<dbReference type="RefSeq" id="WP_231044940.1">
    <property type="nucleotide sequence ID" value="NZ_CP106882.1"/>
</dbReference>
<keyword evidence="2" id="KW-0614">Plasmid</keyword>
<feature type="compositionally biased region" description="Low complexity" evidence="1">
    <location>
        <begin position="23"/>
        <end position="35"/>
    </location>
</feature>
<sequence length="55" mass="5958">MSASDTTNSTDELQMRPKNAPHTATSTSSLASAPSRCMALNENIQKRKYLLPGAY</sequence>
<geneLocation type="plasmid" evidence="2 3">
    <name>unnamed1</name>
</geneLocation>
<evidence type="ECO:0000256" key="1">
    <source>
        <dbReference type="SAM" id="MobiDB-lite"/>
    </source>
</evidence>
<feature type="compositionally biased region" description="Polar residues" evidence="1">
    <location>
        <begin position="1"/>
        <end position="12"/>
    </location>
</feature>
<name>A0ABY6GGF9_9BURK</name>
<organism evidence="2 3">
    <name type="scientific">Comamonas endophytica</name>
    <dbReference type="NCBI Taxonomy" id="2949090"/>
    <lineage>
        <taxon>Bacteria</taxon>
        <taxon>Pseudomonadati</taxon>
        <taxon>Pseudomonadota</taxon>
        <taxon>Betaproteobacteria</taxon>
        <taxon>Burkholderiales</taxon>
        <taxon>Comamonadaceae</taxon>
        <taxon>Comamonas</taxon>
    </lineage>
</organism>
<protein>
    <submittedName>
        <fullName evidence="2">Uncharacterized protein</fullName>
    </submittedName>
</protein>